<dbReference type="AlphaFoldDB" id="A0A7X6BD36"/>
<feature type="signal peptide" evidence="1">
    <location>
        <begin position="1"/>
        <end position="31"/>
    </location>
</feature>
<protein>
    <recommendedName>
        <fullName evidence="4">Conjugative transfer region protein TrbK</fullName>
    </recommendedName>
</protein>
<reference evidence="2 3" key="1">
    <citation type="submission" date="2020-03" db="EMBL/GenBank/DDBJ databases">
        <title>Genomic Encyclopedia of Type Strains, Phase IV (KMG-IV): sequencing the most valuable type-strain genomes for metagenomic binning, comparative biology and taxonomic classification.</title>
        <authorList>
            <person name="Goeker M."/>
        </authorList>
    </citation>
    <scope>NUCLEOTIDE SEQUENCE [LARGE SCALE GENOMIC DNA]</scope>
    <source>
        <strain evidence="2 3">DSM 7225</strain>
    </source>
</reference>
<sequence length="92" mass="10133">MSPIRTPKILGLIPAAVLLATTLTAAASAQAASEPEQTKAAAKKDLRTLDPIARRLVWCVERKAADGSEKKIKQCKTREAWIREGNDPFREY</sequence>
<keyword evidence="3" id="KW-1185">Reference proteome</keyword>
<gene>
    <name evidence="2" type="ORF">GGR89_002205</name>
</gene>
<proteinExistence type="predicted"/>
<evidence type="ECO:0000313" key="3">
    <source>
        <dbReference type="Proteomes" id="UP000531251"/>
    </source>
</evidence>
<dbReference type="RefSeq" id="WP_125977442.1">
    <property type="nucleotide sequence ID" value="NZ_BAAADY010000014.1"/>
</dbReference>
<dbReference type="Proteomes" id="UP000531251">
    <property type="component" value="Unassembled WGS sequence"/>
</dbReference>
<comment type="caution">
    <text evidence="2">The sequence shown here is derived from an EMBL/GenBank/DDBJ whole genome shotgun (WGS) entry which is preliminary data.</text>
</comment>
<name>A0A7X6BD36_9SPHN</name>
<feature type="chain" id="PRO_5030964444" description="Conjugative transfer region protein TrbK" evidence="1">
    <location>
        <begin position="32"/>
        <end position="92"/>
    </location>
</feature>
<dbReference type="EMBL" id="JAATJB010000005">
    <property type="protein sequence ID" value="NJB97890.1"/>
    <property type="molecule type" value="Genomic_DNA"/>
</dbReference>
<accession>A0A7X6BD36</accession>
<evidence type="ECO:0000256" key="1">
    <source>
        <dbReference type="SAM" id="SignalP"/>
    </source>
</evidence>
<organism evidence="2 3">
    <name type="scientific">Sphingomonas trueperi</name>
    <dbReference type="NCBI Taxonomy" id="53317"/>
    <lineage>
        <taxon>Bacteria</taxon>
        <taxon>Pseudomonadati</taxon>
        <taxon>Pseudomonadota</taxon>
        <taxon>Alphaproteobacteria</taxon>
        <taxon>Sphingomonadales</taxon>
        <taxon>Sphingomonadaceae</taxon>
        <taxon>Sphingomonas</taxon>
    </lineage>
</organism>
<evidence type="ECO:0008006" key="4">
    <source>
        <dbReference type="Google" id="ProtNLM"/>
    </source>
</evidence>
<keyword evidence="1" id="KW-0732">Signal</keyword>
<evidence type="ECO:0000313" key="2">
    <source>
        <dbReference type="EMBL" id="NJB97890.1"/>
    </source>
</evidence>